<dbReference type="PANTHER" id="PTHR33463">
    <property type="entry name" value="NB-ARC DOMAIN-CONTAINING PROTEIN-RELATED"/>
    <property type="match status" value="1"/>
</dbReference>
<dbReference type="Proteomes" id="UP000250321">
    <property type="component" value="Unassembled WGS sequence"/>
</dbReference>
<dbReference type="SUPFAM" id="SSF52047">
    <property type="entry name" value="RNI-like"/>
    <property type="match status" value="1"/>
</dbReference>
<gene>
    <name evidence="4" type="ORF">Pyn_05050</name>
</gene>
<protein>
    <submittedName>
        <fullName evidence="4">Putative disease resistance protein</fullName>
    </submittedName>
</protein>
<evidence type="ECO:0000256" key="2">
    <source>
        <dbReference type="SAM" id="MobiDB-lite"/>
    </source>
</evidence>
<dbReference type="AlphaFoldDB" id="A0A314UCR7"/>
<dbReference type="OrthoDB" id="1164840at2759"/>
<proteinExistence type="predicted"/>
<evidence type="ECO:0000313" key="4">
    <source>
        <dbReference type="EMBL" id="PQM34174.1"/>
    </source>
</evidence>
<sequence length="366" mass="41204">MSTPLEEHSHGFQGFQNLRHLKINYGTYLQYVFPHSIARLLVNLEELHIAECGKMETIVKFVDENEKEDQTGMTLFPKLNSSHLKGLPSLESLCPDASTSLWSAAKVMYVERCDKLKTLVSVIPQIKKLEKDSTAHHEDEDEGCTKNLDQDSNDYDNLERLSVLVCESLEVVFQLKGPKDVESHNVQAFNKLCNLSLYNLPSLMDVWETGGSTQITGFGNSTFLSVSSCGSLGYLFLSTVAKLLVSLKDLTVLKCEKIEQVIAKADTECADQEITFPRLNSMTLEDLPNLSCFSTEAYTLKLPSLMELKVIRCPYFRTFASEVVNTHSRIQVHTELGKSKWMGDLNSTIGNIHEKRRPNSNEIVEI</sequence>
<feature type="domain" description="Disease resistance protein At4g27190-like leucine-rich repeats" evidence="3">
    <location>
        <begin position="156"/>
        <end position="256"/>
    </location>
</feature>
<dbReference type="InterPro" id="IPR032675">
    <property type="entry name" value="LRR_dom_sf"/>
</dbReference>
<evidence type="ECO:0000313" key="5">
    <source>
        <dbReference type="Proteomes" id="UP000250321"/>
    </source>
</evidence>
<dbReference type="PANTHER" id="PTHR33463:SF203">
    <property type="entry name" value="AAA+ ATPASE DOMAIN-CONTAINING PROTEIN"/>
    <property type="match status" value="1"/>
</dbReference>
<keyword evidence="1" id="KW-0611">Plant defense</keyword>
<keyword evidence="5" id="KW-1185">Reference proteome</keyword>
<accession>A0A314UCR7</accession>
<feature type="domain" description="Disease resistance protein At4g27190-like leucine-rich repeats" evidence="3">
    <location>
        <begin position="13"/>
        <end position="130"/>
    </location>
</feature>
<dbReference type="Gene3D" id="3.80.10.10">
    <property type="entry name" value="Ribonuclease Inhibitor"/>
    <property type="match status" value="1"/>
</dbReference>
<dbReference type="STRING" id="2094558.A0A314UCR7"/>
<dbReference type="Pfam" id="PF23247">
    <property type="entry name" value="LRR_RPS2"/>
    <property type="match status" value="2"/>
</dbReference>
<comment type="caution">
    <text evidence="4">The sequence shown here is derived from an EMBL/GenBank/DDBJ whole genome shotgun (WGS) entry which is preliminary data.</text>
</comment>
<dbReference type="InterPro" id="IPR057135">
    <property type="entry name" value="At4g27190-like_LRR"/>
</dbReference>
<dbReference type="InterPro" id="IPR050905">
    <property type="entry name" value="Plant_NBS-LRR"/>
</dbReference>
<evidence type="ECO:0000259" key="3">
    <source>
        <dbReference type="Pfam" id="PF23247"/>
    </source>
</evidence>
<feature type="region of interest" description="Disordered" evidence="2">
    <location>
        <begin position="131"/>
        <end position="150"/>
    </location>
</feature>
<name>A0A314UCR7_PRUYE</name>
<dbReference type="EMBL" id="PJQY01003826">
    <property type="protein sequence ID" value="PQM34174.1"/>
    <property type="molecule type" value="Genomic_DNA"/>
</dbReference>
<reference evidence="4 5" key="1">
    <citation type="submission" date="2018-02" db="EMBL/GenBank/DDBJ databases">
        <title>Draft genome of wild Prunus yedoensis var. nudiflora.</title>
        <authorList>
            <person name="Baek S."/>
            <person name="Kim J.-H."/>
            <person name="Choi K."/>
            <person name="Kim G.-B."/>
            <person name="Cho A."/>
            <person name="Jang H."/>
            <person name="Shin C.-H."/>
            <person name="Yu H.-J."/>
            <person name="Mun J.-H."/>
        </authorList>
    </citation>
    <scope>NUCLEOTIDE SEQUENCE [LARGE SCALE GENOMIC DNA]</scope>
    <source>
        <strain evidence="5">cv. Jeju island</strain>
        <tissue evidence="4">Leaf</tissue>
    </source>
</reference>
<evidence type="ECO:0000256" key="1">
    <source>
        <dbReference type="ARBA" id="ARBA00022821"/>
    </source>
</evidence>
<organism evidence="4 5">
    <name type="scientific">Prunus yedoensis var. nudiflora</name>
    <dbReference type="NCBI Taxonomy" id="2094558"/>
    <lineage>
        <taxon>Eukaryota</taxon>
        <taxon>Viridiplantae</taxon>
        <taxon>Streptophyta</taxon>
        <taxon>Embryophyta</taxon>
        <taxon>Tracheophyta</taxon>
        <taxon>Spermatophyta</taxon>
        <taxon>Magnoliopsida</taxon>
        <taxon>eudicotyledons</taxon>
        <taxon>Gunneridae</taxon>
        <taxon>Pentapetalae</taxon>
        <taxon>rosids</taxon>
        <taxon>fabids</taxon>
        <taxon>Rosales</taxon>
        <taxon>Rosaceae</taxon>
        <taxon>Amygdaloideae</taxon>
        <taxon>Amygdaleae</taxon>
        <taxon>Prunus</taxon>
    </lineage>
</organism>